<reference evidence="1 2" key="1">
    <citation type="submission" date="2016-04" db="EMBL/GenBank/DDBJ databases">
        <title>Comparative Genomics and Epigenetics of Sporosarcina ureae.</title>
        <authorList>
            <person name="Oliver A.S."/>
            <person name="Cooper K.K."/>
        </authorList>
    </citation>
    <scope>NUCLEOTIDE SEQUENCE [LARGE SCALE GENOMIC DNA]</scope>
    <source>
        <strain evidence="1 2">S204</strain>
    </source>
</reference>
<dbReference type="RefSeq" id="WP_029053633.1">
    <property type="nucleotide sequence ID" value="NZ_CP015108.1"/>
</dbReference>
<evidence type="ECO:0000313" key="2">
    <source>
        <dbReference type="Proteomes" id="UP000192486"/>
    </source>
</evidence>
<dbReference type="Proteomes" id="UP000192486">
    <property type="component" value="Chromosome"/>
</dbReference>
<dbReference type="EMBL" id="CP015108">
    <property type="protein sequence ID" value="ARF13151.1"/>
    <property type="molecule type" value="Genomic_DNA"/>
</dbReference>
<keyword evidence="2" id="KW-1185">Reference proteome</keyword>
<evidence type="ECO:0000313" key="1">
    <source>
        <dbReference type="EMBL" id="ARF13151.1"/>
    </source>
</evidence>
<protein>
    <submittedName>
        <fullName evidence="1">Uncharacterized protein</fullName>
    </submittedName>
</protein>
<accession>A0ABM6JSI4</accession>
<proteinExistence type="predicted"/>
<sequence length="650" mass="76004">MDIYQEFSARHFGAYLDSEEFLDYMLRQWLLKGRHLDVCHVIDHPSFTKVINECRDDERYALLVELSDLYGSEITLASQYNETLLALAYGEEFDPFELDQDTKAKGDWRYHLWFYFFNNEGYVAESWQLFNLKIYPLCATLNNTRADHMQTLVRYFNELSVLMDKTRDPDILESVTKKTIMNLYDLFLQVVHNDTLIDFATKRSFCKRLIHMMKYKEMHSVGLEFYITFKDLFDLNDIPTVISLVNLSKFAYDYHAVHVLHGDMRTVQYRIEKYKGDIVSQLTKISEYILRMKNVIEEHHGGKINEDSFIQADFNFFFYECEIEEMCTANFSELPFEDQDAILRNLLNAMICFYKADKTLTSEEGNVKEPALNLLIGWELGNEGMKLRNRVLSLVPDEGIEYREIMITDALIQLDEFLTEFYLKDLSPDVEAVIQKANQYDLEPIDPKQAMTLLEETFTSLHPQSALIFGEEEKERFEKAGRQLPRLLRSNEVRRLLTTAEAKWRELEKDFQPENQQSSQKATFIIADYVKAVEEFFGHELVKTRGGKQTMPLIDVAMPESGLTSVEIGSEEYYHYVTLGSFYHYISANGTSLLKENVDKVHVVEYLTHWVNSIRASSFGKEAELKIETAQVLRRETMILLRRLVADFAN</sequence>
<gene>
    <name evidence="1" type="ORF">SporoS204_02510</name>
</gene>
<name>A0ABM6JSI4_SPOUR</name>
<organism evidence="1 2">
    <name type="scientific">Sporosarcina ureae</name>
    <dbReference type="NCBI Taxonomy" id="1571"/>
    <lineage>
        <taxon>Bacteria</taxon>
        <taxon>Bacillati</taxon>
        <taxon>Bacillota</taxon>
        <taxon>Bacilli</taxon>
        <taxon>Bacillales</taxon>
        <taxon>Caryophanaceae</taxon>
        <taxon>Sporosarcina</taxon>
    </lineage>
</organism>